<feature type="compositionally biased region" description="Low complexity" evidence="1">
    <location>
        <begin position="981"/>
        <end position="1011"/>
    </location>
</feature>
<feature type="compositionally biased region" description="Basic and acidic residues" evidence="1">
    <location>
        <begin position="73"/>
        <end position="85"/>
    </location>
</feature>
<feature type="compositionally biased region" description="Basic residues" evidence="1">
    <location>
        <begin position="608"/>
        <end position="618"/>
    </location>
</feature>
<organism evidence="2 3">
    <name type="scientific">Linnemannia hyalina</name>
    <dbReference type="NCBI Taxonomy" id="64524"/>
    <lineage>
        <taxon>Eukaryota</taxon>
        <taxon>Fungi</taxon>
        <taxon>Fungi incertae sedis</taxon>
        <taxon>Mucoromycota</taxon>
        <taxon>Mortierellomycotina</taxon>
        <taxon>Mortierellomycetes</taxon>
        <taxon>Mortierellales</taxon>
        <taxon>Mortierellaceae</taxon>
        <taxon>Linnemannia</taxon>
    </lineage>
</organism>
<sequence>MGPHKDTATPFTLVCGHLSNRIRLSPEPRQSPPDDLKTRLQYLDLSNGGDHNGHPTDMQTDSEIDSNNNSSSKESEPTVKTKRGKQDILRSLQRQTLANQGAVLATDLSIIGFMSETEVQSPPVISRHWITLECPQEQDAVAIDRPIKVAPTLSPLPPPPQVLSLQVPPPQQPLAAPSGPVDPRTFKPEDPLAATLFPETSHHPQPPPPFLPPTANAFPPRPPFHPSPHQHFPPNFGGHPPGVPHMPGLPGLPNMPPTSHTNAVIQGSPAVPQQQQHSGMFPDVKPDLGPRSQENGPQFFTILYQALEKESMVAIVALQYPDKQCVKSRRLRREKEKGQSFKRGSVAGAIAAAGVIGSPVPLLLSSDPASSPSLGITSSSITGISAKDDTNLARATAPQPAVSETDREWFGLLVVGKHYVANRFNTAPLYANATADLEQNDADRFVLLILPRNSNRPHAPWLPDFNRDVPYFLTKYNEVLSSPRTATKKQAVLEPGLPESVVASGMENFGHIRKRLKNMKHHLSILFEVPNEDNTYNAAMAVSEAFGYTSGLDAMVKILTNSLRELEKVPTVSDDILRSVRSLLSVPDVDRDDETHSPVKVENVTPAGKKKRPRRKRTAVPAVAPTPSPAPPDDDDEEGPDEDLGGGSVRVRDAVKEEGAIPSKASPSSHKDESASGAQVLKQTLIKPSPRPSPRQSPQPQPRPRQGSAMDLTEQDTIMEQSRPVRASRPTPAVKPEALELSIHKDIVIPEGQSDSQLLSPGAPHKRRRELYDEGCEYGSSNESEGTRAPFQAPVAAIAPTHPEELAQIPAKKPIKKTKRVKAEPFDDGGSSKSPLVLSDDGEPNTGRLRPETPTNVTRSVSPAQPPQEPVAQPAALKTRGRTKQAKAVEQQQQEQKEQLQPDLTPRALPPPTFVSQHQRTPSGTPQWLAVNSTPSLITNIKGPGRPKKLAATVAPAPATSAPQPAPVPQVQPQQPPQQPPQQAKQPQQQVQQHLEPIAQHPQPMPAQQAPSVIKEEQRHPGYAADARARSQGAAPGYYAGQAPMDHEIQHRRSAEEVVEVPNPRHAGHDSSSMRMQHPSIAHEQPGYPPRTHTPPTHERNVSATFPSGQAQHPRYDPRQEPLQQQQQPVHQRHGSTSGMPPGVADQGMEAQYRRVEDPRQRQHAEYQEHQQRYVQKQPLEHPDSMRQAPQEPSLRQRQQEWGYSVEPAAQYPPSSSTNPSRAPAHYGGQGIPQEHPGHGHPTHYSTSGPPPQSSHMQHQHQQSQSQYYQGHEREHVQHPEPVAPAPSAKKTKKVKAVPKHQEEDERAQQYQASYEHQQQQLYQQQQMQQQQAPQQVQHRQEQSRLYAQQVPQHIAPQQQGIQVQYSSPGPTPSLPGRRSGQHSRNSSGSGHPGMMTMNPVSTPLPPAMDQAAAVREHSIRRNSPGPAGYEYHHPVQTHSRSRGSSPSLAGYNQSSHGPLPIQGPVVAGGGSSRQGTHSRNPSGYEMAPARGQVQDPYMTAPPGRSSGSSSHYAVPPPPPQSAPQHHGQQSHAEHPSSMKQQQQAYGRHSQQDLRATYGHASSRSQDLSSLAAQQEQHSRSHEVPDVYQQHGQHPSHQQQHVQQQQYQQAAHRSSESQRTASSSRTSERQQQWHQDEQQHYAQPHPSQQQQQQQQQGYPSHGGHQYHPSQSAAPQGHLGYPSSGGQQGMYQQQLPSDARYPPQGGPPPSGHHPDPNQGPPAPGSGSSGGSGGGGSRISLSSLLN</sequence>
<feature type="compositionally biased region" description="Pro residues" evidence="1">
    <location>
        <begin position="154"/>
        <end position="172"/>
    </location>
</feature>
<reference evidence="2" key="1">
    <citation type="submission" date="2021-06" db="EMBL/GenBank/DDBJ databases">
        <title>Genome Sequence of Mortierella hyaline Strain SCG-10, a Cold-Adapted, Nitrate-Reducing Fungus Isolated from Soil in Minnesota, USA.</title>
        <authorList>
            <person name="Aldossari N."/>
        </authorList>
    </citation>
    <scope>NUCLEOTIDE SEQUENCE</scope>
    <source>
        <strain evidence="2">SCG-10</strain>
    </source>
</reference>
<feature type="compositionally biased region" description="Low complexity" evidence="1">
    <location>
        <begin position="1121"/>
        <end position="1130"/>
    </location>
</feature>
<keyword evidence="3" id="KW-1185">Reference proteome</keyword>
<feature type="compositionally biased region" description="Pro residues" evidence="1">
    <location>
        <begin position="689"/>
        <end position="703"/>
    </location>
</feature>
<feature type="compositionally biased region" description="Low complexity" evidence="1">
    <location>
        <begin position="1589"/>
        <end position="1609"/>
    </location>
</feature>
<feature type="compositionally biased region" description="Low complexity" evidence="1">
    <location>
        <begin position="1640"/>
        <end position="1667"/>
    </location>
</feature>
<feature type="compositionally biased region" description="Low complexity" evidence="1">
    <location>
        <begin position="1617"/>
        <end position="1633"/>
    </location>
</feature>
<dbReference type="Proteomes" id="UP000707451">
    <property type="component" value="Unassembled WGS sequence"/>
</dbReference>
<feature type="compositionally biased region" description="Polar residues" evidence="1">
    <location>
        <begin position="1102"/>
        <end position="1111"/>
    </location>
</feature>
<feature type="region of interest" description="Disordered" evidence="1">
    <location>
        <begin position="747"/>
        <end position="1744"/>
    </location>
</feature>
<feature type="compositionally biased region" description="Pro residues" evidence="1">
    <location>
        <begin position="964"/>
        <end position="980"/>
    </location>
</feature>
<feature type="compositionally biased region" description="Low complexity" evidence="1">
    <location>
        <begin position="1024"/>
        <end position="1044"/>
    </location>
</feature>
<feature type="region of interest" description="Disordered" evidence="1">
    <location>
        <begin position="22"/>
        <end position="85"/>
    </location>
</feature>
<gene>
    <name evidence="2" type="ORF">KI688_005431</name>
</gene>
<feature type="region of interest" description="Disordered" evidence="1">
    <location>
        <begin position="589"/>
        <end position="735"/>
    </location>
</feature>
<feature type="compositionally biased region" description="Low complexity" evidence="1">
    <location>
        <begin position="1309"/>
        <end position="1338"/>
    </location>
</feature>
<feature type="compositionally biased region" description="Basic and acidic residues" evidence="1">
    <location>
        <begin position="650"/>
        <end position="659"/>
    </location>
</feature>
<feature type="compositionally biased region" description="Acidic residues" evidence="1">
    <location>
        <begin position="632"/>
        <end position="644"/>
    </location>
</feature>
<feature type="compositionally biased region" description="Basic and acidic residues" evidence="1">
    <location>
        <begin position="1152"/>
        <end position="1172"/>
    </location>
</feature>
<feature type="compositionally biased region" description="Low complexity" evidence="1">
    <location>
        <begin position="1254"/>
        <end position="1270"/>
    </location>
</feature>
<feature type="compositionally biased region" description="Polar residues" evidence="1">
    <location>
        <begin position="1437"/>
        <end position="1457"/>
    </location>
</feature>
<comment type="caution">
    <text evidence="2">The sequence shown here is derived from an EMBL/GenBank/DDBJ whole genome shotgun (WGS) entry which is preliminary data.</text>
</comment>
<feature type="region of interest" description="Disordered" evidence="1">
    <location>
        <begin position="256"/>
        <end position="278"/>
    </location>
</feature>
<feature type="compositionally biased region" description="Polar residues" evidence="1">
    <location>
        <begin position="1560"/>
        <end position="1576"/>
    </location>
</feature>
<name>A0A9P8BP54_9FUNG</name>
<feature type="compositionally biased region" description="Polar residues" evidence="1">
    <location>
        <begin position="914"/>
        <end position="939"/>
    </location>
</feature>
<feature type="compositionally biased region" description="Low complexity" evidence="1">
    <location>
        <begin position="1348"/>
        <end position="1360"/>
    </location>
</feature>
<feature type="compositionally biased region" description="Low complexity" evidence="1">
    <location>
        <begin position="1679"/>
        <end position="1693"/>
    </location>
</feature>
<feature type="compositionally biased region" description="Basic residues" evidence="1">
    <location>
        <begin position="1290"/>
        <end position="1299"/>
    </location>
</feature>
<feature type="compositionally biased region" description="Polar residues" evidence="1">
    <location>
        <begin position="258"/>
        <end position="278"/>
    </location>
</feature>
<feature type="compositionally biased region" description="Pro residues" evidence="1">
    <location>
        <begin position="1703"/>
        <end position="1722"/>
    </location>
</feature>
<dbReference type="EMBL" id="JAHRHY010000019">
    <property type="protein sequence ID" value="KAG9062516.1"/>
    <property type="molecule type" value="Genomic_DNA"/>
</dbReference>
<evidence type="ECO:0000313" key="3">
    <source>
        <dbReference type="Proteomes" id="UP000707451"/>
    </source>
</evidence>
<evidence type="ECO:0000256" key="1">
    <source>
        <dbReference type="SAM" id="MobiDB-lite"/>
    </source>
</evidence>
<feature type="compositionally biased region" description="Gly residues" evidence="1">
    <location>
        <begin position="1725"/>
        <end position="1735"/>
    </location>
</feature>
<evidence type="ECO:0000313" key="2">
    <source>
        <dbReference type="EMBL" id="KAG9062516.1"/>
    </source>
</evidence>
<feature type="compositionally biased region" description="Polar residues" evidence="1">
    <location>
        <begin position="853"/>
        <end position="862"/>
    </location>
</feature>
<feature type="compositionally biased region" description="Basic and acidic residues" evidence="1">
    <location>
        <begin position="1045"/>
        <end position="1056"/>
    </location>
</feature>
<proteinExistence type="predicted"/>
<dbReference type="OrthoDB" id="2434590at2759"/>
<feature type="region of interest" description="Disordered" evidence="1">
    <location>
        <begin position="152"/>
        <end position="231"/>
    </location>
</feature>
<protein>
    <submittedName>
        <fullName evidence="2">Uncharacterized protein</fullName>
    </submittedName>
</protein>
<feature type="compositionally biased region" description="Low complexity" evidence="1">
    <location>
        <begin position="951"/>
        <end position="963"/>
    </location>
</feature>
<accession>A0A9P8BP54</accession>